<dbReference type="InterPro" id="IPR026259">
    <property type="entry name" value="MauG/Cytc_peroxidase"/>
</dbReference>
<dbReference type="InterPro" id="IPR004852">
    <property type="entry name" value="Di-haem_cyt_c_peroxidsae"/>
</dbReference>
<evidence type="ECO:0000256" key="8">
    <source>
        <dbReference type="PIRSR" id="PIRSR000294-1"/>
    </source>
</evidence>
<dbReference type="PANTHER" id="PTHR30600">
    <property type="entry name" value="CYTOCHROME C PEROXIDASE-RELATED"/>
    <property type="match status" value="1"/>
</dbReference>
<dbReference type="InterPro" id="IPR009056">
    <property type="entry name" value="Cyt_c-like_dom"/>
</dbReference>
<evidence type="ECO:0000313" key="12">
    <source>
        <dbReference type="EMBL" id="NDY82797.1"/>
    </source>
</evidence>
<dbReference type="GO" id="GO:0020037">
    <property type="term" value="F:heme binding"/>
    <property type="evidence" value="ECO:0007669"/>
    <property type="project" value="InterPro"/>
</dbReference>
<dbReference type="Pfam" id="PF03150">
    <property type="entry name" value="CCP_MauG"/>
    <property type="match status" value="1"/>
</dbReference>
<dbReference type="PROSITE" id="PS51007">
    <property type="entry name" value="CYTC"/>
    <property type="match status" value="2"/>
</dbReference>
<evidence type="ECO:0000256" key="2">
    <source>
        <dbReference type="ARBA" id="ARBA00022617"/>
    </source>
</evidence>
<accession>A0A6B2R1C6</accession>
<dbReference type="GO" id="GO:0004130">
    <property type="term" value="F:cytochrome-c peroxidase activity"/>
    <property type="evidence" value="ECO:0007669"/>
    <property type="project" value="TreeGrafter"/>
</dbReference>
<evidence type="ECO:0000256" key="3">
    <source>
        <dbReference type="ARBA" id="ARBA00022723"/>
    </source>
</evidence>
<sequence length="380" mass="42280">MGRQQMIGCLLASLLWLVSGLSMAEENSSAKYKWDLPDWVPRPIVPADNPMTREKVELGRHLFYDKRLSANGSMACATCHLQSHAFTDGRAMSPGVTGQPGSRSAMSLVNVAYLPVLTWMNPLLDTLELQALIPLFGEHPVEMGLTGREQDIFKMFSQDARYAELFKKAFPNEANQGAESLYSLSTLTKALASFERTLLSFNSPYDHYKYGNQPEAISESAKRGEALFFGEKMECYHCHGGLNLTDNVKHERLPFPELGFHNTGLYNIDGKGSYPVKNPGIIEITTDKADKGKFRTPGLRNVEVTAPYMHDGSIKTLEQVIRGHYANAGRAGAKGKANPLRSEFLVGFEVDEQEVQDLIAFLNSLTDRAFLTSKDFSDPW</sequence>
<keyword evidence="7 9" id="KW-0408">Iron</keyword>
<keyword evidence="2 8" id="KW-0349">Heme</keyword>
<keyword evidence="5" id="KW-0574">Periplasm</keyword>
<feature type="chain" id="PRO_5025436861" evidence="10">
    <location>
        <begin position="25"/>
        <end position="380"/>
    </location>
</feature>
<dbReference type="GO" id="GO:0046872">
    <property type="term" value="F:metal ion binding"/>
    <property type="evidence" value="ECO:0007669"/>
    <property type="project" value="UniProtKB-KW"/>
</dbReference>
<dbReference type="SUPFAM" id="SSF46626">
    <property type="entry name" value="Cytochrome c"/>
    <property type="match status" value="2"/>
</dbReference>
<reference evidence="12" key="1">
    <citation type="submission" date="2020-02" db="EMBL/GenBank/DDBJ databases">
        <authorList>
            <person name="Chen W.-M."/>
        </authorList>
    </citation>
    <scope>NUCLEOTIDE SEQUENCE</scope>
    <source>
        <strain evidence="12">NBD-18</strain>
    </source>
</reference>
<evidence type="ECO:0000256" key="10">
    <source>
        <dbReference type="SAM" id="SignalP"/>
    </source>
</evidence>
<comment type="cofactor">
    <cofactor evidence="8">
        <name>heme</name>
        <dbReference type="ChEBI" id="CHEBI:30413"/>
    </cofactor>
    <text evidence="8">Binds 2 heme groups.</text>
</comment>
<evidence type="ECO:0000256" key="1">
    <source>
        <dbReference type="ARBA" id="ARBA00004418"/>
    </source>
</evidence>
<comment type="PTM">
    <text evidence="8">Binds 2 heme groups per subunit.</text>
</comment>
<keyword evidence="6" id="KW-0560">Oxidoreductase</keyword>
<feature type="binding site" description="covalent" evidence="8">
    <location>
        <position position="235"/>
    </location>
    <ligand>
        <name>heme c</name>
        <dbReference type="ChEBI" id="CHEBI:61717"/>
        <label>2</label>
    </ligand>
</feature>
<feature type="binding site" description="axial binding residue" evidence="9">
    <location>
        <position position="80"/>
    </location>
    <ligand>
        <name>heme c</name>
        <dbReference type="ChEBI" id="CHEBI:61717"/>
        <label>1</label>
    </ligand>
    <ligandPart>
        <name>Fe</name>
        <dbReference type="ChEBI" id="CHEBI:18248"/>
    </ligandPart>
</feature>
<dbReference type="Gene3D" id="1.10.760.10">
    <property type="entry name" value="Cytochrome c-like domain"/>
    <property type="match status" value="2"/>
</dbReference>
<evidence type="ECO:0000256" key="9">
    <source>
        <dbReference type="PIRSR" id="PIRSR000294-2"/>
    </source>
</evidence>
<dbReference type="PANTHER" id="PTHR30600:SF14">
    <property type="entry name" value="CYTOCHROME C PEROXIDASE"/>
    <property type="match status" value="1"/>
</dbReference>
<dbReference type="RefSeq" id="WP_163652599.1">
    <property type="nucleotide sequence ID" value="NZ_JAAGRN010000003.1"/>
</dbReference>
<comment type="subcellular location">
    <subcellularLocation>
        <location evidence="1">Periplasm</location>
    </subcellularLocation>
</comment>
<protein>
    <submittedName>
        <fullName evidence="12">Di-heme enzyme</fullName>
    </submittedName>
</protein>
<dbReference type="GO" id="GO:0009055">
    <property type="term" value="F:electron transfer activity"/>
    <property type="evidence" value="ECO:0007669"/>
    <property type="project" value="InterPro"/>
</dbReference>
<evidence type="ECO:0000256" key="4">
    <source>
        <dbReference type="ARBA" id="ARBA00022729"/>
    </source>
</evidence>
<evidence type="ECO:0000256" key="6">
    <source>
        <dbReference type="ARBA" id="ARBA00023002"/>
    </source>
</evidence>
<evidence type="ECO:0000256" key="7">
    <source>
        <dbReference type="ARBA" id="ARBA00023004"/>
    </source>
</evidence>
<gene>
    <name evidence="12" type="ORF">G3I67_06085</name>
</gene>
<feature type="domain" description="Cytochrome c" evidence="11">
    <location>
        <begin position="54"/>
        <end position="140"/>
    </location>
</feature>
<feature type="binding site" description="covalent" evidence="8">
    <location>
        <position position="76"/>
    </location>
    <ligand>
        <name>heme c</name>
        <dbReference type="ChEBI" id="CHEBI:61717"/>
        <label>1</label>
    </ligand>
</feature>
<proteinExistence type="predicted"/>
<dbReference type="InterPro" id="IPR036909">
    <property type="entry name" value="Cyt_c-like_dom_sf"/>
</dbReference>
<dbReference type="GO" id="GO:0042597">
    <property type="term" value="C:periplasmic space"/>
    <property type="evidence" value="ECO:0007669"/>
    <property type="project" value="UniProtKB-SubCell"/>
</dbReference>
<feature type="domain" description="Cytochrome c" evidence="11">
    <location>
        <begin position="219"/>
        <end position="366"/>
    </location>
</feature>
<dbReference type="NCBIfam" id="TIGR04039">
    <property type="entry name" value="MXAN_0977_Heme2"/>
    <property type="match status" value="1"/>
</dbReference>
<feature type="binding site" description="covalent" evidence="8">
    <location>
        <position position="79"/>
    </location>
    <ligand>
        <name>heme c</name>
        <dbReference type="ChEBI" id="CHEBI:61717"/>
        <label>1</label>
    </ligand>
</feature>
<dbReference type="AlphaFoldDB" id="A0A6B2R1C6"/>
<dbReference type="PIRSF" id="PIRSF000294">
    <property type="entry name" value="Cytochrome-c_peroxidase"/>
    <property type="match status" value="1"/>
</dbReference>
<feature type="signal peptide" evidence="10">
    <location>
        <begin position="1"/>
        <end position="24"/>
    </location>
</feature>
<dbReference type="EMBL" id="JAAGRN010000003">
    <property type="protein sequence ID" value="NDY82797.1"/>
    <property type="molecule type" value="Genomic_DNA"/>
</dbReference>
<dbReference type="InterPro" id="IPR023929">
    <property type="entry name" value="MbnH-like"/>
</dbReference>
<organism evidence="12">
    <name type="scientific">Sheuella amnicola</name>
    <dbReference type="NCBI Taxonomy" id="2707330"/>
    <lineage>
        <taxon>Bacteria</taxon>
        <taxon>Pseudomonadati</taxon>
        <taxon>Pseudomonadota</taxon>
        <taxon>Betaproteobacteria</taxon>
        <taxon>Burkholderiales</taxon>
        <taxon>Alcaligenaceae</taxon>
        <taxon>Sheuella</taxon>
    </lineage>
</organism>
<feature type="binding site" description="axial binding residue" evidence="9">
    <location>
        <position position="239"/>
    </location>
    <ligand>
        <name>heme c</name>
        <dbReference type="ChEBI" id="CHEBI:61717"/>
        <label>2</label>
    </ligand>
    <ligandPart>
        <name>Fe</name>
        <dbReference type="ChEBI" id="CHEBI:18248"/>
    </ligandPart>
</feature>
<dbReference type="InterPro" id="IPR051395">
    <property type="entry name" value="Cytochrome_c_Peroxidase/MauG"/>
</dbReference>
<name>A0A6B2R1C6_9BURK</name>
<keyword evidence="3 9" id="KW-0479">Metal-binding</keyword>
<comment type="caution">
    <text evidence="12">The sequence shown here is derived from an EMBL/GenBank/DDBJ whole genome shotgun (WGS) entry which is preliminary data.</text>
</comment>
<keyword evidence="4 10" id="KW-0732">Signal</keyword>
<evidence type="ECO:0000256" key="5">
    <source>
        <dbReference type="ARBA" id="ARBA00022764"/>
    </source>
</evidence>
<evidence type="ECO:0000259" key="11">
    <source>
        <dbReference type="PROSITE" id="PS51007"/>
    </source>
</evidence>
<feature type="binding site" description="covalent" evidence="8">
    <location>
        <position position="238"/>
    </location>
    <ligand>
        <name>heme c</name>
        <dbReference type="ChEBI" id="CHEBI:61717"/>
        <label>2</label>
    </ligand>
</feature>